<comment type="caution">
    <text evidence="1">The sequence shown here is derived from an EMBL/GenBank/DDBJ whole genome shotgun (WGS) entry which is preliminary data.</text>
</comment>
<sequence length="110" mass="12415">MANNSRSVYLPAMQAMPGLTNQQIRQLHFIEQLRAAGYTPVSYFQEQRQLQQQQLYQQDLASQVDASDDDCKTAVEGHEVAGRQVGNGSYDASTAGFSVRSQHFDAYYQY</sequence>
<evidence type="ECO:0000313" key="1">
    <source>
        <dbReference type="EMBL" id="CAJ0574557.1"/>
    </source>
</evidence>
<organism evidence="1 2">
    <name type="scientific">Mesorhabditis spiculigera</name>
    <dbReference type="NCBI Taxonomy" id="96644"/>
    <lineage>
        <taxon>Eukaryota</taxon>
        <taxon>Metazoa</taxon>
        <taxon>Ecdysozoa</taxon>
        <taxon>Nematoda</taxon>
        <taxon>Chromadorea</taxon>
        <taxon>Rhabditida</taxon>
        <taxon>Rhabditina</taxon>
        <taxon>Rhabditomorpha</taxon>
        <taxon>Rhabditoidea</taxon>
        <taxon>Rhabditidae</taxon>
        <taxon>Mesorhabditinae</taxon>
        <taxon>Mesorhabditis</taxon>
    </lineage>
</organism>
<dbReference type="Proteomes" id="UP001177023">
    <property type="component" value="Unassembled WGS sequence"/>
</dbReference>
<evidence type="ECO:0000313" key="2">
    <source>
        <dbReference type="Proteomes" id="UP001177023"/>
    </source>
</evidence>
<accession>A0AA36CSL7</accession>
<name>A0AA36CSL7_9BILA</name>
<gene>
    <name evidence="1" type="ORF">MSPICULIGERA_LOCUS12889</name>
</gene>
<dbReference type="EMBL" id="CATQJA010002631">
    <property type="protein sequence ID" value="CAJ0574557.1"/>
    <property type="molecule type" value="Genomic_DNA"/>
</dbReference>
<feature type="non-terminal residue" evidence="1">
    <location>
        <position position="1"/>
    </location>
</feature>
<reference evidence="1" key="1">
    <citation type="submission" date="2023-06" db="EMBL/GenBank/DDBJ databases">
        <authorList>
            <person name="Delattre M."/>
        </authorList>
    </citation>
    <scope>NUCLEOTIDE SEQUENCE</scope>
    <source>
        <strain evidence="1">AF72</strain>
    </source>
</reference>
<proteinExistence type="predicted"/>
<protein>
    <submittedName>
        <fullName evidence="1">Uncharacterized protein</fullName>
    </submittedName>
</protein>
<dbReference type="AlphaFoldDB" id="A0AA36CSL7"/>
<keyword evidence="2" id="KW-1185">Reference proteome</keyword>